<keyword evidence="13 19" id="KW-0479">Metal-binding</keyword>
<dbReference type="InterPro" id="IPR000489">
    <property type="entry name" value="Pterin-binding_dom"/>
</dbReference>
<name>A0A430AYN4_9ENTE</name>
<dbReference type="Pfam" id="PF02574">
    <property type="entry name" value="S-methyl_trans"/>
    <property type="match status" value="1"/>
</dbReference>
<evidence type="ECO:0000256" key="13">
    <source>
        <dbReference type="ARBA" id="ARBA00022723"/>
    </source>
</evidence>
<dbReference type="InterPro" id="IPR050554">
    <property type="entry name" value="Met_Synthase/Corrinoid"/>
</dbReference>
<comment type="cofactor">
    <cofactor evidence="2 19">
        <name>Zn(2+)</name>
        <dbReference type="ChEBI" id="CHEBI:29105"/>
    </cofactor>
</comment>
<feature type="domain" description="B12-binding" evidence="22">
    <location>
        <begin position="666"/>
        <end position="786"/>
    </location>
</feature>
<evidence type="ECO:0000256" key="15">
    <source>
        <dbReference type="ARBA" id="ARBA00023167"/>
    </source>
</evidence>
<evidence type="ECO:0000256" key="9">
    <source>
        <dbReference type="ARBA" id="ARBA00022605"/>
    </source>
</evidence>
<comment type="pathway">
    <text evidence="4">Amino-acid biosynthesis; L-methionine biosynthesis via de novo pathway; L-methionine from L-homocysteine (MetH route): step 1/1.</text>
</comment>
<dbReference type="OrthoDB" id="9803687at2"/>
<feature type="domain" description="Hcy-binding" evidence="20">
    <location>
        <begin position="1"/>
        <end position="280"/>
    </location>
</feature>
<dbReference type="InterPro" id="IPR036724">
    <property type="entry name" value="Cobalamin-bd_sf"/>
</dbReference>
<dbReference type="GO" id="GO:0050667">
    <property type="term" value="P:homocysteine metabolic process"/>
    <property type="evidence" value="ECO:0007669"/>
    <property type="project" value="TreeGrafter"/>
</dbReference>
<sequence>MKELLASLNNDFLLVDGAMGTMFYQKGLPMDIQPELFNLTHPEIVAAIHQEYVDAGADIVTTNTFQANGRHFKHEKLSQIIRQAIQLAKSANPRFVAFDMGPIGEMMEPVGKLTFEEAYRLFKEQAVLAEKFGCDLIIIETMSDLLEIKAAILAVKENTELPIFATMTFQQNGRTFIGVDALTAVLTLQGLGVEAVGVNCSCTPKELLPTVKTITDYAKIPVIVQANAGLPKIERDKSVYTIKVADYVESVIEMVEMGVRVVGGCCGTTPKFIKAIRQSLAEAQPIIKKSKRVTAVSSSQKTIILNNRLTLISRGISPVGKLNLENAIRNEHYSYVLKEALREVDAGGEILDINVSLVDIDESEVMAKTVSFLQKSIVEPLQLDSIEASVLEAGARQYAGRPLFNSVNGTKESMKDIFPIVKKYGGVVIGMTFDEDGIPETAEGRVLIAKKIIQQASEYGIDKEDILIDPLVLPVSTQPSQVQVVIDTLKLLKTELNVLTVAGISNISYGLPNRSLLDRTFLTSCVIAGLDAPIINPLSESLMETVSTIKLFSNQDKNAQQYVKRHQGSKISNNRLKEERILLKELIVQGREEESVIEVNNLLRKGVPPLLIIKDELIPAMDDAGALFEKEQIFLPQLMQATEAFKKVQDVIKAYMVEQGEIRESRGKVILASVKGDHHDLGKNIVKILIENYGYQVIDLGEDVSTEKIIETAQKEDIKIVGLSALMSASVKNMKQTILDIKKAKIECQFIVGGAVMNEENRKFVGADYYAKDAMDWLKIVEGLNF</sequence>
<comment type="cofactor">
    <cofactor evidence="3">
        <name>methylcob(III)alamin</name>
        <dbReference type="ChEBI" id="CHEBI:28115"/>
    </cofactor>
</comment>
<reference evidence="24 25" key="1">
    <citation type="submission" date="2017-05" db="EMBL/GenBank/DDBJ databases">
        <title>Vagococcus spp. assemblies.</title>
        <authorList>
            <person name="Gulvik C.A."/>
        </authorList>
    </citation>
    <scope>NUCLEOTIDE SEQUENCE [LARGE SCALE GENOMIC DNA]</scope>
    <source>
        <strain evidence="24 25">SS1714</strain>
    </source>
</reference>
<gene>
    <name evidence="24" type="ORF">CBF28_09770</name>
</gene>
<dbReference type="GO" id="GO:0031419">
    <property type="term" value="F:cobalamin binding"/>
    <property type="evidence" value="ECO:0007669"/>
    <property type="project" value="UniProtKB-KW"/>
</dbReference>
<evidence type="ECO:0000313" key="25">
    <source>
        <dbReference type="Proteomes" id="UP000288028"/>
    </source>
</evidence>
<comment type="catalytic activity">
    <reaction evidence="1">
        <text>(6S)-5-methyl-5,6,7,8-tetrahydrofolate + L-homocysteine = (6S)-5,6,7,8-tetrahydrofolate + L-methionine</text>
        <dbReference type="Rhea" id="RHEA:11172"/>
        <dbReference type="ChEBI" id="CHEBI:18608"/>
        <dbReference type="ChEBI" id="CHEBI:57453"/>
        <dbReference type="ChEBI" id="CHEBI:57844"/>
        <dbReference type="ChEBI" id="CHEBI:58199"/>
        <dbReference type="EC" id="2.1.1.13"/>
    </reaction>
</comment>
<feature type="binding site" evidence="19">
    <location>
        <position position="265"/>
    </location>
    <ligand>
        <name>Zn(2+)</name>
        <dbReference type="ChEBI" id="CHEBI:29105"/>
    </ligand>
</feature>
<comment type="caution">
    <text evidence="24">The sequence shown here is derived from an EMBL/GenBank/DDBJ whole genome shotgun (WGS) entry which is preliminary data.</text>
</comment>
<evidence type="ECO:0000256" key="16">
    <source>
        <dbReference type="ARBA" id="ARBA00023285"/>
    </source>
</evidence>
<evidence type="ECO:0000256" key="6">
    <source>
        <dbReference type="ARBA" id="ARBA00012032"/>
    </source>
</evidence>
<organism evidence="24 25">
    <name type="scientific">Vagococcus carniphilus</name>
    <dbReference type="NCBI Taxonomy" id="218144"/>
    <lineage>
        <taxon>Bacteria</taxon>
        <taxon>Bacillati</taxon>
        <taxon>Bacillota</taxon>
        <taxon>Bacilli</taxon>
        <taxon>Lactobacillales</taxon>
        <taxon>Enterococcaceae</taxon>
        <taxon>Vagococcus</taxon>
    </lineage>
</organism>
<dbReference type="SMART" id="SM01018">
    <property type="entry name" value="B12-binding_2"/>
    <property type="match status" value="1"/>
</dbReference>
<dbReference type="EC" id="2.1.1.13" evidence="6"/>
<dbReference type="InterPro" id="IPR036594">
    <property type="entry name" value="Meth_synthase_dom"/>
</dbReference>
<evidence type="ECO:0000256" key="5">
    <source>
        <dbReference type="ARBA" id="ARBA00010398"/>
    </source>
</evidence>
<keyword evidence="11 19" id="KW-0808">Transferase</keyword>
<feature type="binding site" evidence="19">
    <location>
        <position position="266"/>
    </location>
    <ligand>
        <name>Zn(2+)</name>
        <dbReference type="ChEBI" id="CHEBI:29105"/>
    </ligand>
</feature>
<evidence type="ECO:0000256" key="17">
    <source>
        <dbReference type="ARBA" id="ARBA00025552"/>
    </source>
</evidence>
<dbReference type="Pfam" id="PF00809">
    <property type="entry name" value="Pterin_bind"/>
    <property type="match status" value="1"/>
</dbReference>
<evidence type="ECO:0000256" key="3">
    <source>
        <dbReference type="ARBA" id="ARBA00001956"/>
    </source>
</evidence>
<keyword evidence="9" id="KW-0028">Amino-acid biosynthesis</keyword>
<evidence type="ECO:0000256" key="11">
    <source>
        <dbReference type="ARBA" id="ARBA00022679"/>
    </source>
</evidence>
<dbReference type="PROSITE" id="PS51337">
    <property type="entry name" value="B12_BINDING_NTER"/>
    <property type="match status" value="1"/>
</dbReference>
<keyword evidence="8 19" id="KW-0489">Methyltransferase</keyword>
<dbReference type="InterPro" id="IPR036589">
    <property type="entry name" value="HCY_dom_sf"/>
</dbReference>
<comment type="similarity">
    <text evidence="5">Belongs to the vitamin-B12 dependent methionine synthase family.</text>
</comment>
<dbReference type="InterPro" id="IPR006158">
    <property type="entry name" value="Cobalamin-bd"/>
</dbReference>
<dbReference type="Gene3D" id="3.20.20.20">
    <property type="entry name" value="Dihydropteroate synthase-like"/>
    <property type="match status" value="1"/>
</dbReference>
<evidence type="ECO:0000259" key="20">
    <source>
        <dbReference type="PROSITE" id="PS50970"/>
    </source>
</evidence>
<keyword evidence="25" id="KW-1185">Reference proteome</keyword>
<evidence type="ECO:0000259" key="21">
    <source>
        <dbReference type="PROSITE" id="PS50972"/>
    </source>
</evidence>
<dbReference type="GO" id="GO:0032259">
    <property type="term" value="P:methylation"/>
    <property type="evidence" value="ECO:0007669"/>
    <property type="project" value="UniProtKB-KW"/>
</dbReference>
<dbReference type="SUPFAM" id="SSF47644">
    <property type="entry name" value="Methionine synthase domain"/>
    <property type="match status" value="1"/>
</dbReference>
<dbReference type="PANTHER" id="PTHR45833">
    <property type="entry name" value="METHIONINE SYNTHASE"/>
    <property type="match status" value="1"/>
</dbReference>
<evidence type="ECO:0000259" key="23">
    <source>
        <dbReference type="PROSITE" id="PS51337"/>
    </source>
</evidence>
<keyword evidence="10" id="KW-0846">Cobalamin</keyword>
<feature type="domain" description="Pterin-binding" evidence="21">
    <location>
        <begin position="311"/>
        <end position="564"/>
    </location>
</feature>
<dbReference type="GO" id="GO:0005829">
    <property type="term" value="C:cytosol"/>
    <property type="evidence" value="ECO:0007669"/>
    <property type="project" value="TreeGrafter"/>
</dbReference>
<keyword evidence="14 19" id="KW-0862">Zinc</keyword>
<keyword evidence="15" id="KW-0486">Methionine biosynthesis</keyword>
<comment type="function">
    <text evidence="17">Catalyzes the transfer of a methyl group from methyl-cobalamin to homocysteine, yielding enzyme-bound cob(I)alamin and methionine. Subsequently, remethylates the cofactor using methyltetrahydrofolate.</text>
</comment>
<dbReference type="InterPro" id="IPR003759">
    <property type="entry name" value="Cbl-bd_cap"/>
</dbReference>
<dbReference type="EMBL" id="NGKB01000009">
    <property type="protein sequence ID" value="RSU13146.1"/>
    <property type="molecule type" value="Genomic_DNA"/>
</dbReference>
<dbReference type="UniPathway" id="UPA00051">
    <property type="reaction ID" value="UER00081"/>
</dbReference>
<dbReference type="GeneID" id="95581031"/>
<keyword evidence="12" id="KW-0949">S-adenosyl-L-methionine</keyword>
<dbReference type="RefSeq" id="WP_126794724.1">
    <property type="nucleotide sequence ID" value="NZ_CP060720.1"/>
</dbReference>
<evidence type="ECO:0000256" key="10">
    <source>
        <dbReference type="ARBA" id="ARBA00022628"/>
    </source>
</evidence>
<feature type="binding site" evidence="19">
    <location>
        <position position="200"/>
    </location>
    <ligand>
        <name>Zn(2+)</name>
        <dbReference type="ChEBI" id="CHEBI:29105"/>
    </ligand>
</feature>
<evidence type="ECO:0000259" key="22">
    <source>
        <dbReference type="PROSITE" id="PS51332"/>
    </source>
</evidence>
<protein>
    <recommendedName>
        <fullName evidence="7">Methionine synthase</fullName>
        <ecNumber evidence="6">2.1.1.13</ecNumber>
    </recommendedName>
    <alternativeName>
        <fullName evidence="18">5-methyltetrahydrofolate--homocysteine methyltransferase</fullName>
    </alternativeName>
</protein>
<dbReference type="SUPFAM" id="SSF51717">
    <property type="entry name" value="Dihydropteroate synthetase-like"/>
    <property type="match status" value="1"/>
</dbReference>
<evidence type="ECO:0000256" key="12">
    <source>
        <dbReference type="ARBA" id="ARBA00022691"/>
    </source>
</evidence>
<dbReference type="InterPro" id="IPR011005">
    <property type="entry name" value="Dihydropteroate_synth-like_sf"/>
</dbReference>
<dbReference type="Gene3D" id="3.40.50.280">
    <property type="entry name" value="Cobalamin-binding domain"/>
    <property type="match status" value="1"/>
</dbReference>
<dbReference type="SUPFAM" id="SSF52242">
    <property type="entry name" value="Cobalamin (vitamin B12)-binding domain"/>
    <property type="match status" value="1"/>
</dbReference>
<dbReference type="Proteomes" id="UP000288028">
    <property type="component" value="Unassembled WGS sequence"/>
</dbReference>
<evidence type="ECO:0000256" key="4">
    <source>
        <dbReference type="ARBA" id="ARBA00005178"/>
    </source>
</evidence>
<evidence type="ECO:0000313" key="24">
    <source>
        <dbReference type="EMBL" id="RSU13146.1"/>
    </source>
</evidence>
<dbReference type="Gene3D" id="3.20.20.330">
    <property type="entry name" value="Homocysteine-binding-like domain"/>
    <property type="match status" value="1"/>
</dbReference>
<evidence type="ECO:0000256" key="14">
    <source>
        <dbReference type="ARBA" id="ARBA00022833"/>
    </source>
</evidence>
<proteinExistence type="inferred from homology"/>
<keyword evidence="16" id="KW-0170">Cobalt</keyword>
<dbReference type="PROSITE" id="PS51332">
    <property type="entry name" value="B12_BINDING"/>
    <property type="match status" value="1"/>
</dbReference>
<accession>A0A430AYN4</accession>
<evidence type="ECO:0000256" key="7">
    <source>
        <dbReference type="ARBA" id="ARBA00013998"/>
    </source>
</evidence>
<dbReference type="InterPro" id="IPR003726">
    <property type="entry name" value="HCY_dom"/>
</dbReference>
<dbReference type="Pfam" id="PF02310">
    <property type="entry name" value="B12-binding"/>
    <property type="match status" value="1"/>
</dbReference>
<evidence type="ECO:0000256" key="8">
    <source>
        <dbReference type="ARBA" id="ARBA00022603"/>
    </source>
</evidence>
<evidence type="ECO:0000256" key="19">
    <source>
        <dbReference type="PROSITE-ProRule" id="PRU00333"/>
    </source>
</evidence>
<evidence type="ECO:0000256" key="18">
    <source>
        <dbReference type="ARBA" id="ARBA00031040"/>
    </source>
</evidence>
<dbReference type="Pfam" id="PF02607">
    <property type="entry name" value="B12-binding_2"/>
    <property type="match status" value="1"/>
</dbReference>
<feature type="domain" description="B12-binding N-terminal" evidence="23">
    <location>
        <begin position="570"/>
        <end position="664"/>
    </location>
</feature>
<evidence type="ECO:0000256" key="1">
    <source>
        <dbReference type="ARBA" id="ARBA00001700"/>
    </source>
</evidence>
<dbReference type="PROSITE" id="PS50970">
    <property type="entry name" value="HCY"/>
    <property type="match status" value="1"/>
</dbReference>
<dbReference type="GO" id="GO:0008705">
    <property type="term" value="F:methionine synthase activity"/>
    <property type="evidence" value="ECO:0007669"/>
    <property type="project" value="UniProtKB-EC"/>
</dbReference>
<dbReference type="PANTHER" id="PTHR45833:SF1">
    <property type="entry name" value="METHIONINE SYNTHASE"/>
    <property type="match status" value="1"/>
</dbReference>
<dbReference type="PROSITE" id="PS50972">
    <property type="entry name" value="PTERIN_BINDING"/>
    <property type="match status" value="1"/>
</dbReference>
<dbReference type="AlphaFoldDB" id="A0A430AYN4"/>
<dbReference type="SUPFAM" id="SSF82282">
    <property type="entry name" value="Homocysteine S-methyltransferase"/>
    <property type="match status" value="1"/>
</dbReference>
<dbReference type="GO" id="GO:0046653">
    <property type="term" value="P:tetrahydrofolate metabolic process"/>
    <property type="evidence" value="ECO:0007669"/>
    <property type="project" value="TreeGrafter"/>
</dbReference>
<dbReference type="Gene3D" id="1.10.1240.10">
    <property type="entry name" value="Methionine synthase domain"/>
    <property type="match status" value="1"/>
</dbReference>
<dbReference type="GO" id="GO:0046872">
    <property type="term" value="F:metal ion binding"/>
    <property type="evidence" value="ECO:0007669"/>
    <property type="project" value="UniProtKB-KW"/>
</dbReference>
<evidence type="ECO:0000256" key="2">
    <source>
        <dbReference type="ARBA" id="ARBA00001947"/>
    </source>
</evidence>